<feature type="chain" id="PRO_5009193051" evidence="1">
    <location>
        <begin position="21"/>
        <end position="124"/>
    </location>
</feature>
<evidence type="ECO:0000313" key="3">
    <source>
        <dbReference type="Proteomes" id="UP000095751"/>
    </source>
</evidence>
<dbReference type="InParanoid" id="A0A1E7FFP5"/>
<dbReference type="AlphaFoldDB" id="A0A1E7FFP5"/>
<proteinExistence type="predicted"/>
<organism evidence="2 3">
    <name type="scientific">Fragilariopsis cylindrus CCMP1102</name>
    <dbReference type="NCBI Taxonomy" id="635003"/>
    <lineage>
        <taxon>Eukaryota</taxon>
        <taxon>Sar</taxon>
        <taxon>Stramenopiles</taxon>
        <taxon>Ochrophyta</taxon>
        <taxon>Bacillariophyta</taxon>
        <taxon>Bacillariophyceae</taxon>
        <taxon>Bacillariophycidae</taxon>
        <taxon>Bacillariales</taxon>
        <taxon>Bacillariaceae</taxon>
        <taxon>Fragilariopsis</taxon>
    </lineage>
</organism>
<dbReference type="Proteomes" id="UP000095751">
    <property type="component" value="Unassembled WGS sequence"/>
</dbReference>
<dbReference type="KEGG" id="fcy:FRACYDRAFT_269173"/>
<evidence type="ECO:0000313" key="2">
    <source>
        <dbReference type="EMBL" id="OEU16990.1"/>
    </source>
</evidence>
<evidence type="ECO:0000256" key="1">
    <source>
        <dbReference type="SAM" id="SignalP"/>
    </source>
</evidence>
<feature type="signal peptide" evidence="1">
    <location>
        <begin position="1"/>
        <end position="20"/>
    </location>
</feature>
<dbReference type="EMBL" id="KV784358">
    <property type="protein sequence ID" value="OEU16990.1"/>
    <property type="molecule type" value="Genomic_DNA"/>
</dbReference>
<accession>A0A1E7FFP5</accession>
<keyword evidence="1" id="KW-0732">Signal</keyword>
<keyword evidence="3" id="KW-1185">Reference proteome</keyword>
<name>A0A1E7FFP5_9STRA</name>
<sequence>MKSFLSSSLIVAFAMPLAEGFSSTLATTQMKTTQTAQHSSPLVLKYTIIGGIDEKDDKEAEESFFAKKKSAAVNGGPGDLSGYQEKDDSYFSEVDNDLNVDAYANGSVGGIMPGFQLSGMCGDD</sequence>
<protein>
    <submittedName>
        <fullName evidence="2">Uncharacterized protein</fullName>
    </submittedName>
</protein>
<reference evidence="2 3" key="1">
    <citation type="submission" date="2016-09" db="EMBL/GenBank/DDBJ databases">
        <title>Extensive genetic diversity and differential bi-allelic expression allows diatom success in the polar Southern Ocean.</title>
        <authorList>
            <consortium name="DOE Joint Genome Institute"/>
            <person name="Mock T."/>
            <person name="Otillar R.P."/>
            <person name="Strauss J."/>
            <person name="Dupont C."/>
            <person name="Frickenhaus S."/>
            <person name="Maumus F."/>
            <person name="Mcmullan M."/>
            <person name="Sanges R."/>
            <person name="Schmutz J."/>
            <person name="Toseland A."/>
            <person name="Valas R."/>
            <person name="Veluchamy A."/>
            <person name="Ward B.J."/>
            <person name="Allen A."/>
            <person name="Barry K."/>
            <person name="Falciatore A."/>
            <person name="Ferrante M."/>
            <person name="Fortunato A.E."/>
            <person name="Gloeckner G."/>
            <person name="Gruber A."/>
            <person name="Hipkin R."/>
            <person name="Janech M."/>
            <person name="Kroth P."/>
            <person name="Leese F."/>
            <person name="Lindquist E."/>
            <person name="Lyon B.R."/>
            <person name="Martin J."/>
            <person name="Mayer C."/>
            <person name="Parker M."/>
            <person name="Quesneville H."/>
            <person name="Raymond J."/>
            <person name="Uhlig C."/>
            <person name="Valentin K.U."/>
            <person name="Worden A.Z."/>
            <person name="Armbrust E.V."/>
            <person name="Bowler C."/>
            <person name="Green B."/>
            <person name="Moulton V."/>
            <person name="Van Oosterhout C."/>
            <person name="Grigoriev I."/>
        </authorList>
    </citation>
    <scope>NUCLEOTIDE SEQUENCE [LARGE SCALE GENOMIC DNA]</scope>
    <source>
        <strain evidence="2 3">CCMP1102</strain>
    </source>
</reference>
<gene>
    <name evidence="2" type="ORF">FRACYDRAFT_269173</name>
</gene>